<feature type="active site" evidence="7">
    <location>
        <position position="36"/>
    </location>
</feature>
<evidence type="ECO:0000256" key="3">
    <source>
        <dbReference type="ARBA" id="ARBA00022801"/>
    </source>
</evidence>
<dbReference type="OMA" id="LCKGPSM"/>
<evidence type="ECO:0000256" key="1">
    <source>
        <dbReference type="ARBA" id="ARBA00004273"/>
    </source>
</evidence>
<dbReference type="GO" id="GO:0006465">
    <property type="term" value="P:signal peptide processing"/>
    <property type="evidence" value="ECO:0007669"/>
    <property type="project" value="InterPro"/>
</dbReference>
<sequence>MASLLHRQLRILPLTFLWTHLFWTKCYSVGDTLGASMLPTINVSGDWIVISKFHSRGRGIIVGDLVSYAHPIDGPDVNVVKRVIGLEGDFVVKDPSDGSGDMLQVPKGHIWTTGDNLPHSLDSRIYGPVPMALVRGKVIAKGLPWGWIKNPFTEEVNQ</sequence>
<keyword evidence="8" id="KW-0732">Signal</keyword>
<evidence type="ECO:0000256" key="2">
    <source>
        <dbReference type="ARBA" id="ARBA00022792"/>
    </source>
</evidence>
<feature type="domain" description="Peptidase S26" evidence="9">
    <location>
        <begin position="21"/>
        <end position="91"/>
    </location>
</feature>
<feature type="chain" id="PRO_5004651956" evidence="8">
    <location>
        <begin position="29"/>
        <end position="158"/>
    </location>
</feature>
<dbReference type="Pfam" id="PF10502">
    <property type="entry name" value="Peptidase_S26"/>
    <property type="match status" value="2"/>
</dbReference>
<gene>
    <name evidence="10" type="ORF">PCON_11649</name>
</gene>
<dbReference type="STRING" id="1076935.U4L6F2"/>
<dbReference type="InterPro" id="IPR052064">
    <property type="entry name" value="Mito_IMP1_subunit"/>
</dbReference>
<feature type="signal peptide" evidence="8">
    <location>
        <begin position="1"/>
        <end position="28"/>
    </location>
</feature>
<evidence type="ECO:0000313" key="11">
    <source>
        <dbReference type="Proteomes" id="UP000018144"/>
    </source>
</evidence>
<keyword evidence="2" id="KW-0999">Mitochondrion inner membrane</keyword>
<dbReference type="InterPro" id="IPR019533">
    <property type="entry name" value="Peptidase_S26"/>
</dbReference>
<evidence type="ECO:0000256" key="5">
    <source>
        <dbReference type="ARBA" id="ARBA00023136"/>
    </source>
</evidence>
<keyword evidence="5" id="KW-0472">Membrane</keyword>
<dbReference type="InterPro" id="IPR036286">
    <property type="entry name" value="LexA/Signal_pep-like_sf"/>
</dbReference>
<evidence type="ECO:0000256" key="6">
    <source>
        <dbReference type="ARBA" id="ARBA00038445"/>
    </source>
</evidence>
<evidence type="ECO:0000256" key="7">
    <source>
        <dbReference type="PIRSR" id="PIRSR600223-1"/>
    </source>
</evidence>
<feature type="active site" evidence="7">
    <location>
        <position position="81"/>
    </location>
</feature>
<keyword evidence="3" id="KW-0378">Hydrolase</keyword>
<reference evidence="10 11" key="1">
    <citation type="journal article" date="2013" name="PLoS Genet.">
        <title>The genome and development-dependent transcriptomes of Pyronema confluens: a window into fungal evolution.</title>
        <authorList>
            <person name="Traeger S."/>
            <person name="Altegoer F."/>
            <person name="Freitag M."/>
            <person name="Gabaldon T."/>
            <person name="Kempken F."/>
            <person name="Kumar A."/>
            <person name="Marcet-Houben M."/>
            <person name="Poggeler S."/>
            <person name="Stajich J.E."/>
            <person name="Nowrousian M."/>
        </authorList>
    </citation>
    <scope>NUCLEOTIDE SEQUENCE [LARGE SCALE GENOMIC DNA]</scope>
    <source>
        <strain evidence="11">CBS 100304</strain>
        <tissue evidence="10">Vegetative mycelium</tissue>
    </source>
</reference>
<dbReference type="PRINTS" id="PR00727">
    <property type="entry name" value="LEADERPTASE"/>
</dbReference>
<dbReference type="PANTHER" id="PTHR12383:SF16">
    <property type="entry name" value="MITOCHONDRIAL INNER MEMBRANE PROTEASE SUBUNIT 1"/>
    <property type="match status" value="1"/>
</dbReference>
<dbReference type="GO" id="GO:0042720">
    <property type="term" value="C:mitochondrial inner membrane peptidase complex"/>
    <property type="evidence" value="ECO:0007669"/>
    <property type="project" value="TreeGrafter"/>
</dbReference>
<dbReference type="EMBL" id="HF935675">
    <property type="protein sequence ID" value="CCX12055.1"/>
    <property type="molecule type" value="Genomic_DNA"/>
</dbReference>
<keyword evidence="4" id="KW-0496">Mitochondrion</keyword>
<comment type="subcellular location">
    <subcellularLocation>
        <location evidence="1">Mitochondrion inner membrane</location>
    </subcellularLocation>
</comment>
<dbReference type="Gene3D" id="2.10.109.10">
    <property type="entry name" value="Umud Fragment, subunit A"/>
    <property type="match status" value="1"/>
</dbReference>
<dbReference type="InterPro" id="IPR000223">
    <property type="entry name" value="Pept_S26A_signal_pept_1"/>
</dbReference>
<dbReference type="PANTHER" id="PTHR12383">
    <property type="entry name" value="PROTEASE FAMILY S26 MITOCHONDRIAL INNER MEMBRANE PROTEASE-RELATED"/>
    <property type="match status" value="1"/>
</dbReference>
<dbReference type="eggNOG" id="KOG0171">
    <property type="taxonomic scope" value="Eukaryota"/>
</dbReference>
<evidence type="ECO:0000256" key="8">
    <source>
        <dbReference type="SAM" id="SignalP"/>
    </source>
</evidence>
<keyword evidence="11" id="KW-1185">Reference proteome</keyword>
<accession>U4L6F2</accession>
<dbReference type="SUPFAM" id="SSF51306">
    <property type="entry name" value="LexA/Signal peptidase"/>
    <property type="match status" value="1"/>
</dbReference>
<proteinExistence type="inferred from homology"/>
<dbReference type="OrthoDB" id="308440at2759"/>
<dbReference type="Proteomes" id="UP000018144">
    <property type="component" value="Unassembled WGS sequence"/>
</dbReference>
<dbReference type="AlphaFoldDB" id="U4L6F2"/>
<protein>
    <submittedName>
        <fullName evidence="10">Similar to Mitochondrial inner membrane protease subunit 1 acc. no. O74800</fullName>
    </submittedName>
</protein>
<comment type="similarity">
    <text evidence="6">Belongs to the peptidase S26 family. IMP1 subfamily.</text>
</comment>
<feature type="domain" description="Peptidase S26" evidence="9">
    <location>
        <begin position="104"/>
        <end position="139"/>
    </location>
</feature>
<evidence type="ECO:0000256" key="4">
    <source>
        <dbReference type="ARBA" id="ARBA00023128"/>
    </source>
</evidence>
<dbReference type="GO" id="GO:0006627">
    <property type="term" value="P:protein processing involved in protein targeting to mitochondrion"/>
    <property type="evidence" value="ECO:0007669"/>
    <property type="project" value="TreeGrafter"/>
</dbReference>
<keyword evidence="10" id="KW-0645">Protease</keyword>
<name>U4L6F2_PYROM</name>
<evidence type="ECO:0000259" key="9">
    <source>
        <dbReference type="Pfam" id="PF10502"/>
    </source>
</evidence>
<organism evidence="10 11">
    <name type="scientific">Pyronema omphalodes (strain CBS 100304)</name>
    <name type="common">Pyronema confluens</name>
    <dbReference type="NCBI Taxonomy" id="1076935"/>
    <lineage>
        <taxon>Eukaryota</taxon>
        <taxon>Fungi</taxon>
        <taxon>Dikarya</taxon>
        <taxon>Ascomycota</taxon>
        <taxon>Pezizomycotina</taxon>
        <taxon>Pezizomycetes</taxon>
        <taxon>Pezizales</taxon>
        <taxon>Pyronemataceae</taxon>
        <taxon>Pyronema</taxon>
    </lineage>
</organism>
<evidence type="ECO:0000313" key="10">
    <source>
        <dbReference type="EMBL" id="CCX12055.1"/>
    </source>
</evidence>
<dbReference type="CDD" id="cd06530">
    <property type="entry name" value="S26_SPase_I"/>
    <property type="match status" value="1"/>
</dbReference>
<dbReference type="GO" id="GO:0004252">
    <property type="term" value="F:serine-type endopeptidase activity"/>
    <property type="evidence" value="ECO:0007669"/>
    <property type="project" value="InterPro"/>
</dbReference>